<dbReference type="AlphaFoldDB" id="A0A2N3ICM6"/>
<dbReference type="EMBL" id="NKXO01000028">
    <property type="protein sequence ID" value="PKQ68039.1"/>
    <property type="molecule type" value="Genomic_DNA"/>
</dbReference>
<reference evidence="1 2" key="1">
    <citation type="submission" date="2017-06" db="EMBL/GenBank/DDBJ databases">
        <title>Raineya orbicola gen. nov., sp. nov. a slightly thermophilic bacterium of the phylum Bacteroidetes and the description of Raineyaceae fam. nov.</title>
        <authorList>
            <person name="Albuquerque L."/>
            <person name="Polonia A.R.M."/>
            <person name="Barroso C."/>
            <person name="Froufe H.J.C."/>
            <person name="Lage O."/>
            <person name="Lobo-Da-Cunha A."/>
            <person name="Egas C."/>
            <person name="Da Costa M.S."/>
        </authorList>
    </citation>
    <scope>NUCLEOTIDE SEQUENCE [LARGE SCALE GENOMIC DNA]</scope>
    <source>
        <strain evidence="1 2">SPSPC-11</strain>
    </source>
</reference>
<accession>A0A2N3ICM6</accession>
<evidence type="ECO:0000313" key="1">
    <source>
        <dbReference type="EMBL" id="PKQ68039.1"/>
    </source>
</evidence>
<sequence length="99" mass="11773">MFDLTFGGGNRISLELFYTLDRNSYTYKDPNLFNGIAIDMQGLTNIVYNMRARELLDYFMGLKYVYIIDLDSRNRLNPNECKVIRVRYYYICEHLGCED</sequence>
<name>A0A2N3ICM6_9BACT</name>
<dbReference type="Proteomes" id="UP000233387">
    <property type="component" value="Unassembled WGS sequence"/>
</dbReference>
<dbReference type="RefSeq" id="WP_101359117.1">
    <property type="nucleotide sequence ID" value="NZ_NKXO01000028.1"/>
</dbReference>
<evidence type="ECO:0000313" key="2">
    <source>
        <dbReference type="Proteomes" id="UP000233387"/>
    </source>
</evidence>
<comment type="caution">
    <text evidence="1">The sequence shown here is derived from an EMBL/GenBank/DDBJ whole genome shotgun (WGS) entry which is preliminary data.</text>
</comment>
<organism evidence="1 2">
    <name type="scientific">Raineya orbicola</name>
    <dbReference type="NCBI Taxonomy" id="2016530"/>
    <lineage>
        <taxon>Bacteria</taxon>
        <taxon>Pseudomonadati</taxon>
        <taxon>Bacteroidota</taxon>
        <taxon>Cytophagia</taxon>
        <taxon>Cytophagales</taxon>
        <taxon>Raineyaceae</taxon>
        <taxon>Raineya</taxon>
    </lineage>
</organism>
<keyword evidence="2" id="KW-1185">Reference proteome</keyword>
<proteinExistence type="predicted"/>
<gene>
    <name evidence="1" type="ORF">Rain11_1850</name>
</gene>
<protein>
    <submittedName>
        <fullName evidence="1">Uncharacterized protein</fullName>
    </submittedName>
</protein>